<feature type="region of interest" description="Disordered" evidence="2">
    <location>
        <begin position="263"/>
        <end position="338"/>
    </location>
</feature>
<evidence type="ECO:0000313" key="4">
    <source>
        <dbReference type="Proteomes" id="UP001237642"/>
    </source>
</evidence>
<feature type="coiled-coil region" evidence="1">
    <location>
        <begin position="444"/>
        <end position="555"/>
    </location>
</feature>
<reference evidence="3" key="1">
    <citation type="submission" date="2023-02" db="EMBL/GenBank/DDBJ databases">
        <title>Genome of toxic invasive species Heracleum sosnowskyi carries increased number of genes despite the absence of recent whole-genome duplications.</title>
        <authorList>
            <person name="Schelkunov M."/>
            <person name="Shtratnikova V."/>
            <person name="Makarenko M."/>
            <person name="Klepikova A."/>
            <person name="Omelchenko D."/>
            <person name="Novikova G."/>
            <person name="Obukhova E."/>
            <person name="Bogdanov V."/>
            <person name="Penin A."/>
            <person name="Logacheva M."/>
        </authorList>
    </citation>
    <scope>NUCLEOTIDE SEQUENCE</scope>
    <source>
        <strain evidence="3">Hsosn_3</strain>
        <tissue evidence="3">Leaf</tissue>
    </source>
</reference>
<gene>
    <name evidence="3" type="ORF">POM88_034710</name>
</gene>
<dbReference type="Proteomes" id="UP001237642">
    <property type="component" value="Unassembled WGS sequence"/>
</dbReference>
<keyword evidence="1" id="KW-0175">Coiled coil</keyword>
<evidence type="ECO:0000256" key="2">
    <source>
        <dbReference type="SAM" id="MobiDB-lite"/>
    </source>
</evidence>
<accession>A0AAD8HKU6</accession>
<keyword evidence="4" id="KW-1185">Reference proteome</keyword>
<feature type="compositionally biased region" description="Basic residues" evidence="2">
    <location>
        <begin position="268"/>
        <end position="277"/>
    </location>
</feature>
<protein>
    <submittedName>
        <fullName evidence="3">Uncharacterized protein</fullName>
    </submittedName>
</protein>
<dbReference type="AlphaFoldDB" id="A0AAD8HKU6"/>
<name>A0AAD8HKU6_9APIA</name>
<comment type="caution">
    <text evidence="3">The sequence shown here is derived from an EMBL/GenBank/DDBJ whole genome shotgun (WGS) entry which is preliminary data.</text>
</comment>
<proteinExistence type="predicted"/>
<sequence length="555" mass="62452">MPPKKEYTKFSSSGKVEYAKTNFVAFLEKESVYADFHPLMDFLKNSPISYALTASPTIYAEIVQEMWSTADCSNTRGEIKFTIKGNSYIITPSVINEALHFPESNFENVPAHGEITSMLEAINFAGCPSQILKKNFRKEWSHFFDTLNKCFAAKCSSFDYINTFILKIAHSLLYDTNDTLQVHMQSKKLFAGLVTKNLNANVEFVLPEHVQVQLSMLSSALSHTRSLLLPPTMEDVREGYTSPTQVALPSPYQSGTVATFSISQSAGKGKKSKRKRATFPPVETRDDVPAAPEVHLPQEKKDASKVSSLPVVDQEMPPAETRDGVPAVELPSPTEEEEPIRDLIEPAQEPDDHQYLINAASVLKSRLVAVLTSNADKLSTKEMITLSKKCYNTLQGLGIDCLSFSTEVNKMIAKHQEVEFFSERKEKWKEDDIMARQKHQVQCLSEVTQKLSSAEDQLSASKTNEDSLKLKREELRGAILKLTEELSEVEERVKILTAERDQWKEAHSVAEAELGKLDAEKEEALVAYREINDKYNAANEEQKRMSNQLLQLVKR</sequence>
<evidence type="ECO:0000313" key="3">
    <source>
        <dbReference type="EMBL" id="KAK1368618.1"/>
    </source>
</evidence>
<dbReference type="EMBL" id="JAUIZM010000008">
    <property type="protein sequence ID" value="KAK1368618.1"/>
    <property type="molecule type" value="Genomic_DNA"/>
</dbReference>
<reference evidence="3" key="2">
    <citation type="submission" date="2023-05" db="EMBL/GenBank/DDBJ databases">
        <authorList>
            <person name="Schelkunov M.I."/>
        </authorList>
    </citation>
    <scope>NUCLEOTIDE SEQUENCE</scope>
    <source>
        <strain evidence="3">Hsosn_3</strain>
        <tissue evidence="3">Leaf</tissue>
    </source>
</reference>
<organism evidence="3 4">
    <name type="scientific">Heracleum sosnowskyi</name>
    <dbReference type="NCBI Taxonomy" id="360622"/>
    <lineage>
        <taxon>Eukaryota</taxon>
        <taxon>Viridiplantae</taxon>
        <taxon>Streptophyta</taxon>
        <taxon>Embryophyta</taxon>
        <taxon>Tracheophyta</taxon>
        <taxon>Spermatophyta</taxon>
        <taxon>Magnoliopsida</taxon>
        <taxon>eudicotyledons</taxon>
        <taxon>Gunneridae</taxon>
        <taxon>Pentapetalae</taxon>
        <taxon>asterids</taxon>
        <taxon>campanulids</taxon>
        <taxon>Apiales</taxon>
        <taxon>Apiaceae</taxon>
        <taxon>Apioideae</taxon>
        <taxon>apioid superclade</taxon>
        <taxon>Tordylieae</taxon>
        <taxon>Tordyliinae</taxon>
        <taxon>Heracleum</taxon>
    </lineage>
</organism>
<evidence type="ECO:0000256" key="1">
    <source>
        <dbReference type="SAM" id="Coils"/>
    </source>
</evidence>